<dbReference type="Gene3D" id="3.40.50.300">
    <property type="entry name" value="P-loop containing nucleotide triphosphate hydrolases"/>
    <property type="match status" value="1"/>
</dbReference>
<keyword evidence="10" id="KW-1185">Reference proteome</keyword>
<dbReference type="PANTHER" id="PTHR36766:SF70">
    <property type="entry name" value="DISEASE RESISTANCE PROTEIN RGA4"/>
    <property type="match status" value="1"/>
</dbReference>
<dbReference type="InterPro" id="IPR042197">
    <property type="entry name" value="Apaf_helical"/>
</dbReference>
<dbReference type="Proteomes" id="UP001054252">
    <property type="component" value="Unassembled WGS sequence"/>
</dbReference>
<evidence type="ECO:0000259" key="6">
    <source>
        <dbReference type="Pfam" id="PF00931"/>
    </source>
</evidence>
<evidence type="ECO:0000256" key="2">
    <source>
        <dbReference type="ARBA" id="ARBA00022737"/>
    </source>
</evidence>
<dbReference type="AlphaFoldDB" id="A0AAV5K169"/>
<organism evidence="9 10">
    <name type="scientific">Rubroshorea leprosula</name>
    <dbReference type="NCBI Taxonomy" id="152421"/>
    <lineage>
        <taxon>Eukaryota</taxon>
        <taxon>Viridiplantae</taxon>
        <taxon>Streptophyta</taxon>
        <taxon>Embryophyta</taxon>
        <taxon>Tracheophyta</taxon>
        <taxon>Spermatophyta</taxon>
        <taxon>Magnoliopsida</taxon>
        <taxon>eudicotyledons</taxon>
        <taxon>Gunneridae</taxon>
        <taxon>Pentapetalae</taxon>
        <taxon>rosids</taxon>
        <taxon>malvids</taxon>
        <taxon>Malvales</taxon>
        <taxon>Dipterocarpaceae</taxon>
        <taxon>Rubroshorea</taxon>
    </lineage>
</organism>
<evidence type="ECO:0000259" key="7">
    <source>
        <dbReference type="Pfam" id="PF18052"/>
    </source>
</evidence>
<dbReference type="SUPFAM" id="SSF52058">
    <property type="entry name" value="L domain-like"/>
    <property type="match status" value="2"/>
</dbReference>
<evidence type="ECO:0000313" key="10">
    <source>
        <dbReference type="Proteomes" id="UP001054252"/>
    </source>
</evidence>
<dbReference type="GO" id="GO:0051707">
    <property type="term" value="P:response to other organism"/>
    <property type="evidence" value="ECO:0007669"/>
    <property type="project" value="UniProtKB-ARBA"/>
</dbReference>
<dbReference type="EMBL" id="BPVZ01000047">
    <property type="protein sequence ID" value="GKV17369.1"/>
    <property type="molecule type" value="Genomic_DNA"/>
</dbReference>
<dbReference type="InterPro" id="IPR041118">
    <property type="entry name" value="Rx_N"/>
</dbReference>
<feature type="domain" description="R13L1/DRL21-like LRR repeat region" evidence="8">
    <location>
        <begin position="545"/>
        <end position="672"/>
    </location>
</feature>
<feature type="domain" description="NB-ARC" evidence="6">
    <location>
        <begin position="179"/>
        <end position="354"/>
    </location>
</feature>
<comment type="caution">
    <text evidence="9">The sequence shown here is derived from an EMBL/GenBank/DDBJ whole genome shotgun (WGS) entry which is preliminary data.</text>
</comment>
<dbReference type="Pfam" id="PF25019">
    <property type="entry name" value="LRR_R13L1-DRL21"/>
    <property type="match status" value="1"/>
</dbReference>
<dbReference type="PANTHER" id="PTHR36766">
    <property type="entry name" value="PLANT BROAD-SPECTRUM MILDEW RESISTANCE PROTEIN RPW8"/>
    <property type="match status" value="1"/>
</dbReference>
<keyword evidence="2" id="KW-0677">Repeat</keyword>
<evidence type="ECO:0000256" key="5">
    <source>
        <dbReference type="ARBA" id="ARBA00022840"/>
    </source>
</evidence>
<dbReference type="InterPro" id="IPR032675">
    <property type="entry name" value="LRR_dom_sf"/>
</dbReference>
<keyword evidence="3" id="KW-0547">Nucleotide-binding</keyword>
<evidence type="ECO:0000256" key="1">
    <source>
        <dbReference type="ARBA" id="ARBA00022614"/>
    </source>
</evidence>
<evidence type="ECO:0000256" key="4">
    <source>
        <dbReference type="ARBA" id="ARBA00022821"/>
    </source>
</evidence>
<proteinExistence type="predicted"/>
<feature type="domain" description="Disease resistance N-terminal" evidence="7">
    <location>
        <begin position="14"/>
        <end position="103"/>
    </location>
</feature>
<name>A0AAV5K169_9ROSI</name>
<dbReference type="Gene3D" id="1.20.5.4130">
    <property type="match status" value="1"/>
</dbReference>
<evidence type="ECO:0008006" key="11">
    <source>
        <dbReference type="Google" id="ProtNLM"/>
    </source>
</evidence>
<dbReference type="Gene3D" id="3.80.10.10">
    <property type="entry name" value="Ribonuclease Inhibitor"/>
    <property type="match status" value="2"/>
</dbReference>
<dbReference type="Gene3D" id="1.10.8.430">
    <property type="entry name" value="Helical domain of apoptotic protease-activating factors"/>
    <property type="match status" value="1"/>
</dbReference>
<evidence type="ECO:0000259" key="8">
    <source>
        <dbReference type="Pfam" id="PF25019"/>
    </source>
</evidence>
<sequence length="936" mass="105467">MDPQWADLLLSPIINTTISKLISTAAEQISLAVGWKKELASLKDKLILVQAVLKDAEEKQVSDPAVKLWLERLRDVVYEADDVLDEVAYESVKCKVETKNQKMKWVCNFFTSSNPLLFHRKISEKIKNIIASVDVINNEARGFGLQIRLATACRVVSEQGRNPQTHSTIGDLSEVVGREDDVSKIVHLLTDLSDVSRLCVLSIVGMPGLGKTTLAQAVRNDEQIKNYFGKIMWVCVSDDFDVKRILTEMLESLTGNSCAVKNKDTVIQKIRDAMGENNFLLVLDDMWDEESHRKFEDLRSCLLGICKNPRNRVIVTTRDEKVALKMGMHDEHMHHLGKLQDAHCWSIIRKTVFGDASIPSEFENIGWDIAQLCGGVPLVASVIGGTLSTRRLDRVEWLSFKSKIEALGSVEHDIEIRDFVMEREMLIQLWMAKGFLQSAEESPMTMEDIEWPPCFGNMKNLRYLDISRTRITKLPKFIPKLYQLQTFRFTTCRSLEMPPEGIGSLINLRHIYFSDEEQMPANIGKLMCLQTLPKFFVGTTKGCKIEELGSLRCLRGSLKICNLEHVKDKSEAMGAKLYEKTISELRLRWGKESNRDEDVLEGLQPHSDLQVLEIHGYGGKNLSSWMSKNVMNCDMFLLKNLVELRIVQCKNIIADGGFAKLASLKELRISDCPKLERVSSNGLSLPQSLLIPGCKELSSLSTSTCLKVLSLDECQNLRSIPSLRGLSSLEEIRLCSKLRSIPENTLNSLTNLKKLAIGGFSEELEEFPGLSSLQASLERLDLIGWGKLTEFPLEIQNPNLTALNWLSIDDFKEVETLPKWLGNLSSLKSLWIRGCLRLKYLPSGLSFFPTLERLIIVGCPNLVSANLEEILGGLARLKILWIGLFSEELEEFPSLSSIHNLGSSLEYLALSGWAKLTQLPHQIQHLTALRILVARI</sequence>
<dbReference type="SUPFAM" id="SSF52540">
    <property type="entry name" value="P-loop containing nucleoside triphosphate hydrolases"/>
    <property type="match status" value="1"/>
</dbReference>
<dbReference type="PRINTS" id="PR00364">
    <property type="entry name" value="DISEASERSIST"/>
</dbReference>
<keyword evidence="5" id="KW-0067">ATP-binding</keyword>
<dbReference type="GO" id="GO:0043531">
    <property type="term" value="F:ADP binding"/>
    <property type="evidence" value="ECO:0007669"/>
    <property type="project" value="InterPro"/>
</dbReference>
<dbReference type="Pfam" id="PF00931">
    <property type="entry name" value="NB-ARC"/>
    <property type="match status" value="1"/>
</dbReference>
<evidence type="ECO:0000313" key="9">
    <source>
        <dbReference type="EMBL" id="GKV17369.1"/>
    </source>
</evidence>
<dbReference type="InterPro" id="IPR002182">
    <property type="entry name" value="NB-ARC"/>
</dbReference>
<keyword evidence="4" id="KW-0611">Plant defense</keyword>
<dbReference type="InterPro" id="IPR056789">
    <property type="entry name" value="LRR_R13L1-DRL21"/>
</dbReference>
<dbReference type="Pfam" id="PF18052">
    <property type="entry name" value="Rx_N"/>
    <property type="match status" value="1"/>
</dbReference>
<reference evidence="9 10" key="1">
    <citation type="journal article" date="2021" name="Commun. Biol.">
        <title>The genome of Shorea leprosula (Dipterocarpaceae) highlights the ecological relevance of drought in aseasonal tropical rainforests.</title>
        <authorList>
            <person name="Ng K.K.S."/>
            <person name="Kobayashi M.J."/>
            <person name="Fawcett J.A."/>
            <person name="Hatakeyama M."/>
            <person name="Paape T."/>
            <person name="Ng C.H."/>
            <person name="Ang C.C."/>
            <person name="Tnah L.H."/>
            <person name="Lee C.T."/>
            <person name="Nishiyama T."/>
            <person name="Sese J."/>
            <person name="O'Brien M.J."/>
            <person name="Copetti D."/>
            <person name="Mohd Noor M.I."/>
            <person name="Ong R.C."/>
            <person name="Putra M."/>
            <person name="Sireger I.Z."/>
            <person name="Indrioko S."/>
            <person name="Kosugi Y."/>
            <person name="Izuno A."/>
            <person name="Isagi Y."/>
            <person name="Lee S.L."/>
            <person name="Shimizu K.K."/>
        </authorList>
    </citation>
    <scope>NUCLEOTIDE SEQUENCE [LARGE SCALE GENOMIC DNA]</scope>
    <source>
        <strain evidence="9">214</strain>
    </source>
</reference>
<keyword evidence="1" id="KW-0433">Leucine-rich repeat</keyword>
<evidence type="ECO:0000256" key="3">
    <source>
        <dbReference type="ARBA" id="ARBA00022741"/>
    </source>
</evidence>
<dbReference type="InterPro" id="IPR038005">
    <property type="entry name" value="RX-like_CC"/>
</dbReference>
<dbReference type="GO" id="GO:0005524">
    <property type="term" value="F:ATP binding"/>
    <property type="evidence" value="ECO:0007669"/>
    <property type="project" value="UniProtKB-KW"/>
</dbReference>
<protein>
    <recommendedName>
        <fullName evidence="11">Disease resistance protein RGA3</fullName>
    </recommendedName>
</protein>
<accession>A0AAV5K169</accession>
<dbReference type="GO" id="GO:0006952">
    <property type="term" value="P:defense response"/>
    <property type="evidence" value="ECO:0007669"/>
    <property type="project" value="UniProtKB-KW"/>
</dbReference>
<dbReference type="CDD" id="cd14798">
    <property type="entry name" value="RX-CC_like"/>
    <property type="match status" value="1"/>
</dbReference>
<gene>
    <name evidence="9" type="ORF">SLEP1_g27884</name>
</gene>
<dbReference type="InterPro" id="IPR027417">
    <property type="entry name" value="P-loop_NTPase"/>
</dbReference>